<dbReference type="EMBL" id="CP049257">
    <property type="protein sequence ID" value="QIG44697.1"/>
    <property type="molecule type" value="Genomic_DNA"/>
</dbReference>
<dbReference type="AlphaFoldDB" id="A0A6G6WHQ8"/>
<accession>A0A6G6WHQ8</accession>
<evidence type="ECO:0000313" key="4">
    <source>
        <dbReference type="Proteomes" id="UP000502996"/>
    </source>
</evidence>
<evidence type="ECO:0000256" key="2">
    <source>
        <dbReference type="SAM" id="Phobius"/>
    </source>
</evidence>
<evidence type="ECO:0000313" key="3">
    <source>
        <dbReference type="EMBL" id="QIG44697.1"/>
    </source>
</evidence>
<reference evidence="3 4" key="1">
    <citation type="submission" date="2020-02" db="EMBL/GenBank/DDBJ databases">
        <title>Full genome sequence of Nocardioides sp. R-3366.</title>
        <authorList>
            <person name="Im W.-T."/>
        </authorList>
    </citation>
    <scope>NUCLEOTIDE SEQUENCE [LARGE SCALE GENOMIC DNA]</scope>
    <source>
        <strain evidence="3 4">R-3366</strain>
    </source>
</reference>
<dbReference type="KEGG" id="nano:G5V58_19635"/>
<feature type="compositionally biased region" description="Gly residues" evidence="1">
    <location>
        <begin position="448"/>
        <end position="462"/>
    </location>
</feature>
<name>A0A6G6WHQ8_9ACTN</name>
<sequence length="491" mass="53635">MRINLAKVVPWLGVLFVGFLWVLAQGSSGQTGVDDSYDWTYADTSRADAYLDQAATRLARPGVYVDPAVTSISAADAARLSDLAADTPGPVRVLVVPADALREHDPAEPPSDYYYETNEIAYPDADLPGQLYDRVGVDGTYAVLVDASSSYDGRSFSATQFSEERPFYRVEQAVDHAVDCCAPDYEAMLTAFLERAGDEQTNPWPIVGWIVGGAGAALGLFLGGRRLLRRRREKADDAQVADALRPSLQEEVIELETTVGALPPASASDPPEIATRTRTVLDLVEEARQRLDVTDGERRVDTPSEVEMVVQRLGDARYELTAIDALRHGRPVPDKTAPCFFDPRHGPSVAEAAYTPEGGREREVPVCAACRDRLAAGEVPPTRSIRIGDVVRPYWEWDRYSRPYVNGYWRNRTFPDATFQRQRFGSAPAVSRAVQRPAFQFVWESDDNGGGSGWGGGGGGRRFSGSSGHRSSFGGGSSRRSSSRSSGSRRF</sequence>
<keyword evidence="4" id="KW-1185">Reference proteome</keyword>
<feature type="region of interest" description="Disordered" evidence="1">
    <location>
        <begin position="445"/>
        <end position="491"/>
    </location>
</feature>
<gene>
    <name evidence="3" type="ORF">G5V58_19635</name>
</gene>
<proteinExistence type="predicted"/>
<protein>
    <submittedName>
        <fullName evidence="3">Uncharacterized protein</fullName>
    </submittedName>
</protein>
<organism evidence="3 4">
    <name type="scientific">Nocardioides anomalus</name>
    <dbReference type="NCBI Taxonomy" id="2712223"/>
    <lineage>
        <taxon>Bacteria</taxon>
        <taxon>Bacillati</taxon>
        <taxon>Actinomycetota</taxon>
        <taxon>Actinomycetes</taxon>
        <taxon>Propionibacteriales</taxon>
        <taxon>Nocardioidaceae</taxon>
        <taxon>Nocardioides</taxon>
    </lineage>
</organism>
<evidence type="ECO:0000256" key="1">
    <source>
        <dbReference type="SAM" id="MobiDB-lite"/>
    </source>
</evidence>
<dbReference type="RefSeq" id="WP_165236501.1">
    <property type="nucleotide sequence ID" value="NZ_CP049257.1"/>
</dbReference>
<feature type="transmembrane region" description="Helical" evidence="2">
    <location>
        <begin position="204"/>
        <end position="224"/>
    </location>
</feature>
<keyword evidence="2" id="KW-0472">Membrane</keyword>
<keyword evidence="2" id="KW-1133">Transmembrane helix</keyword>
<keyword evidence="2" id="KW-0812">Transmembrane</keyword>
<dbReference type="Proteomes" id="UP000502996">
    <property type="component" value="Chromosome"/>
</dbReference>
<feature type="compositionally biased region" description="Low complexity" evidence="1">
    <location>
        <begin position="463"/>
        <end position="491"/>
    </location>
</feature>